<dbReference type="Pfam" id="PF08386">
    <property type="entry name" value="Abhydrolase_4"/>
    <property type="match status" value="1"/>
</dbReference>
<feature type="signal peptide" evidence="4">
    <location>
        <begin position="1"/>
        <end position="24"/>
    </location>
</feature>
<feature type="domain" description="AB hydrolase-1" evidence="5">
    <location>
        <begin position="82"/>
        <end position="278"/>
    </location>
</feature>
<evidence type="ECO:0000313" key="7">
    <source>
        <dbReference type="EMBL" id="GAA2669150.1"/>
    </source>
</evidence>
<gene>
    <name evidence="7" type="ORF">GCM10010412_047520</name>
</gene>
<evidence type="ECO:0000256" key="4">
    <source>
        <dbReference type="SAM" id="SignalP"/>
    </source>
</evidence>
<proteinExistence type="inferred from homology"/>
<dbReference type="PANTHER" id="PTHR43248:SF29">
    <property type="entry name" value="TRIPEPTIDYL AMINOPEPTIDASE"/>
    <property type="match status" value="1"/>
</dbReference>
<dbReference type="InterPro" id="IPR029058">
    <property type="entry name" value="AB_hydrolase_fold"/>
</dbReference>
<dbReference type="GO" id="GO:0016787">
    <property type="term" value="F:hydrolase activity"/>
    <property type="evidence" value="ECO:0007669"/>
    <property type="project" value="UniProtKB-KW"/>
</dbReference>
<dbReference type="InterPro" id="IPR013595">
    <property type="entry name" value="Pept_S33_TAP-like_C"/>
</dbReference>
<feature type="domain" description="Peptidase S33 tripeptidyl aminopeptidase-like C-terminal" evidence="6">
    <location>
        <begin position="379"/>
        <end position="478"/>
    </location>
</feature>
<evidence type="ECO:0000313" key="8">
    <source>
        <dbReference type="Proteomes" id="UP001501666"/>
    </source>
</evidence>
<keyword evidence="2 4" id="KW-0732">Signal</keyword>
<reference evidence="8" key="1">
    <citation type="journal article" date="2019" name="Int. J. Syst. Evol. Microbiol.">
        <title>The Global Catalogue of Microorganisms (GCM) 10K type strain sequencing project: providing services to taxonomists for standard genome sequencing and annotation.</title>
        <authorList>
            <consortium name="The Broad Institute Genomics Platform"/>
            <consortium name="The Broad Institute Genome Sequencing Center for Infectious Disease"/>
            <person name="Wu L."/>
            <person name="Ma J."/>
        </authorList>
    </citation>
    <scope>NUCLEOTIDE SEQUENCE [LARGE SCALE GENOMIC DNA]</scope>
    <source>
        <strain evidence="8">JCM 6835</strain>
    </source>
</reference>
<dbReference type="InterPro" id="IPR051601">
    <property type="entry name" value="Serine_prot/Carboxylest_S33"/>
</dbReference>
<sequence length="498" mass="53068">MRRSVLLAIAPAVIAALLPLSASGAVTPPALPIIWTPCAQDAGAECGALKVPIDWDDPGEGSIDLALARRKATGRTTRIGSLVINPGGPGISGVDFVLSAGGYFSGELTSRFDIVGFDPRGVGRSHPVVCSSALLGEGPHPLIGSQAELEARLAYNRRLREDCRARTGPLFDHVSSLSVARDLDALRAALGEEKLTYYGGSYGTLIGQLYAERFPHRVRALALDGNFDHSLGTAAYLDTAALHAEGSFDEFAAWCTRTAGCALHGKDVRAFWADLLARADRGELHRPGRSAEPMTSWDLTDMAFAAFYGPNWAELAELLLAIDTGEEPPSPFTGPEQDGAVSPFPRAVYCQDFHLPVRDYREYAAHLGRQSTLAGDMRFSPAALGALASCLGQPTPLPNPQHRLRVEGSPPILLANSLHDPASGYLWAVSTAQQIGHEARLLTYEGAGHGVYGRSDCTTETIDRYLTSLVVPAPGARCPAVSPPDGRARLGVRHPSLR</sequence>
<dbReference type="Pfam" id="PF00561">
    <property type="entry name" value="Abhydrolase_1"/>
    <property type="match status" value="1"/>
</dbReference>
<dbReference type="Gene3D" id="3.40.50.1820">
    <property type="entry name" value="alpha/beta hydrolase"/>
    <property type="match status" value="1"/>
</dbReference>
<feature type="chain" id="PRO_5047402139" evidence="4">
    <location>
        <begin position="25"/>
        <end position="498"/>
    </location>
</feature>
<dbReference type="PANTHER" id="PTHR43248">
    <property type="entry name" value="2-SUCCINYL-6-HYDROXY-2,4-CYCLOHEXADIENE-1-CARBOXYLATE SYNTHASE"/>
    <property type="match status" value="1"/>
</dbReference>
<accession>A0ABP6EPI1</accession>
<keyword evidence="8" id="KW-1185">Reference proteome</keyword>
<dbReference type="RefSeq" id="WP_346149542.1">
    <property type="nucleotide sequence ID" value="NZ_BAAATE010000012.1"/>
</dbReference>
<evidence type="ECO:0000256" key="2">
    <source>
        <dbReference type="ARBA" id="ARBA00022729"/>
    </source>
</evidence>
<organism evidence="7 8">
    <name type="scientific">Nonomuraea recticatena</name>
    <dbReference type="NCBI Taxonomy" id="46178"/>
    <lineage>
        <taxon>Bacteria</taxon>
        <taxon>Bacillati</taxon>
        <taxon>Actinomycetota</taxon>
        <taxon>Actinomycetes</taxon>
        <taxon>Streptosporangiales</taxon>
        <taxon>Streptosporangiaceae</taxon>
        <taxon>Nonomuraea</taxon>
    </lineage>
</organism>
<evidence type="ECO:0000256" key="3">
    <source>
        <dbReference type="ARBA" id="ARBA00022801"/>
    </source>
</evidence>
<evidence type="ECO:0000259" key="5">
    <source>
        <dbReference type="Pfam" id="PF00561"/>
    </source>
</evidence>
<dbReference type="InterPro" id="IPR000073">
    <property type="entry name" value="AB_hydrolase_1"/>
</dbReference>
<name>A0ABP6EPI1_9ACTN</name>
<dbReference type="Proteomes" id="UP001501666">
    <property type="component" value="Unassembled WGS sequence"/>
</dbReference>
<evidence type="ECO:0000256" key="1">
    <source>
        <dbReference type="ARBA" id="ARBA00010088"/>
    </source>
</evidence>
<evidence type="ECO:0000259" key="6">
    <source>
        <dbReference type="Pfam" id="PF08386"/>
    </source>
</evidence>
<comment type="caution">
    <text evidence="7">The sequence shown here is derived from an EMBL/GenBank/DDBJ whole genome shotgun (WGS) entry which is preliminary data.</text>
</comment>
<protein>
    <submittedName>
        <fullName evidence="7">Alpha/beta hydrolase</fullName>
    </submittedName>
</protein>
<dbReference type="SUPFAM" id="SSF53474">
    <property type="entry name" value="alpha/beta-Hydrolases"/>
    <property type="match status" value="1"/>
</dbReference>
<keyword evidence="3 7" id="KW-0378">Hydrolase</keyword>
<comment type="similarity">
    <text evidence="1">Belongs to the peptidase S33 family.</text>
</comment>
<dbReference type="EMBL" id="BAAATE010000012">
    <property type="protein sequence ID" value="GAA2669150.1"/>
    <property type="molecule type" value="Genomic_DNA"/>
</dbReference>